<evidence type="ECO:0000256" key="2">
    <source>
        <dbReference type="ARBA" id="ARBA00012918"/>
    </source>
</evidence>
<organism evidence="8 9">
    <name type="scientific">Xenoophorus captivus</name>
    <dbReference type="NCBI Taxonomy" id="1517983"/>
    <lineage>
        <taxon>Eukaryota</taxon>
        <taxon>Metazoa</taxon>
        <taxon>Chordata</taxon>
        <taxon>Craniata</taxon>
        <taxon>Vertebrata</taxon>
        <taxon>Euteleostomi</taxon>
        <taxon>Actinopterygii</taxon>
        <taxon>Neopterygii</taxon>
        <taxon>Teleostei</taxon>
        <taxon>Neoteleostei</taxon>
        <taxon>Acanthomorphata</taxon>
        <taxon>Ovalentaria</taxon>
        <taxon>Atherinomorphae</taxon>
        <taxon>Cyprinodontiformes</taxon>
        <taxon>Goodeidae</taxon>
        <taxon>Xenoophorus</taxon>
    </lineage>
</organism>
<evidence type="ECO:0000256" key="3">
    <source>
        <dbReference type="ARBA" id="ARBA00022737"/>
    </source>
</evidence>
<dbReference type="Pfam" id="PF04960">
    <property type="entry name" value="Glutaminase"/>
    <property type="match status" value="1"/>
</dbReference>
<evidence type="ECO:0000256" key="4">
    <source>
        <dbReference type="ARBA" id="ARBA00022801"/>
    </source>
</evidence>
<evidence type="ECO:0000259" key="7">
    <source>
        <dbReference type="Pfam" id="PF17959"/>
    </source>
</evidence>
<accession>A0ABV0SC07</accession>
<gene>
    <name evidence="8" type="ORF">XENOCAPTIV_028431</name>
</gene>
<keyword evidence="4" id="KW-0378">Hydrolase</keyword>
<comment type="similarity">
    <text evidence="1">Belongs to the glutaminase family.</text>
</comment>
<dbReference type="InterPro" id="IPR041541">
    <property type="entry name" value="Glutaminase_EF-hand"/>
</dbReference>
<comment type="catalytic activity">
    <reaction evidence="6">
        <text>L-glutamine + H2O = L-glutamate + NH4(+)</text>
        <dbReference type="Rhea" id="RHEA:15889"/>
        <dbReference type="ChEBI" id="CHEBI:15377"/>
        <dbReference type="ChEBI" id="CHEBI:28938"/>
        <dbReference type="ChEBI" id="CHEBI:29985"/>
        <dbReference type="ChEBI" id="CHEBI:58359"/>
        <dbReference type="EC" id="3.5.1.2"/>
    </reaction>
</comment>
<feature type="domain" description="Glutaminase EF-hand" evidence="7">
    <location>
        <begin position="196"/>
        <end position="277"/>
    </location>
</feature>
<protein>
    <recommendedName>
        <fullName evidence="2">glutaminase</fullName>
        <ecNumber evidence="2">3.5.1.2</ecNumber>
    </recommendedName>
</protein>
<evidence type="ECO:0000256" key="1">
    <source>
        <dbReference type="ARBA" id="ARBA00011076"/>
    </source>
</evidence>
<proteinExistence type="inferred from homology"/>
<keyword evidence="9" id="KW-1185">Reference proteome</keyword>
<dbReference type="EMBL" id="JAHRIN010076396">
    <property type="protein sequence ID" value="MEQ2218043.1"/>
    <property type="molecule type" value="Genomic_DNA"/>
</dbReference>
<evidence type="ECO:0000313" key="8">
    <source>
        <dbReference type="EMBL" id="MEQ2218043.1"/>
    </source>
</evidence>
<dbReference type="Gene3D" id="3.40.710.10">
    <property type="entry name" value="DD-peptidase/beta-lactamase superfamily"/>
    <property type="match status" value="1"/>
</dbReference>
<dbReference type="InterPro" id="IPR015868">
    <property type="entry name" value="Glutaminase"/>
</dbReference>
<keyword evidence="5" id="KW-0040">ANK repeat</keyword>
<dbReference type="PANTHER" id="PTHR12544:SF49">
    <property type="entry name" value="GLUTAMINASE KIDNEY ISOFORM, MITOCHONDRIAL"/>
    <property type="match status" value="1"/>
</dbReference>
<dbReference type="SUPFAM" id="SSF56601">
    <property type="entry name" value="beta-lactamase/transpeptidase-like"/>
    <property type="match status" value="1"/>
</dbReference>
<name>A0ABV0SC07_9TELE</name>
<dbReference type="Gene3D" id="1.10.238.210">
    <property type="match status" value="1"/>
</dbReference>
<evidence type="ECO:0000256" key="6">
    <source>
        <dbReference type="ARBA" id="ARBA00049534"/>
    </source>
</evidence>
<comment type="caution">
    <text evidence="8">The sequence shown here is derived from an EMBL/GenBank/DDBJ whole genome shotgun (WGS) entry which is preliminary data.</text>
</comment>
<evidence type="ECO:0000313" key="9">
    <source>
        <dbReference type="Proteomes" id="UP001434883"/>
    </source>
</evidence>
<dbReference type="Pfam" id="PF17959">
    <property type="entry name" value="EF-hand_14"/>
    <property type="match status" value="1"/>
</dbReference>
<sequence length="422" mass="46875">MLPLRSTAALKELLQSQLKWPLRAAVRAPPAVAAGLNFACPSSGWRAPQPGRKAGFRGYCTPAKGHSEATSETTAEKRTPLACSCGSWRFGFIRNRSSVFLSRFGGGLISVRWQSSTSQLQQLADCETSPSLMKMPLRRHPSVLNHHKPILAGIKAPRHQFTTMALWQQVYLWKNAFPQVLMLPPRRKAGILPSLEDLLFYTIAEGQEKIPAHKFTTALKSTGLRTGDPRLKECMEMLKVTLKTTSDGALDRHLFKKCVQSNIVLLTQAFRKKFVIPDFQSFCAHIDELYDNGKNLSGGQVADYIPQLARFSPDLWGVALCTVDGQRHTAGDTKVPFCLQSCVKPLKYAIAVHDHGTEYVHRFIGKEPSGLRFNKLFLNDDGEETHASTVSYGSVCPITDPRSWFTYGLLEDPCLSSGTLQL</sequence>
<keyword evidence="3" id="KW-0677">Repeat</keyword>
<dbReference type="InterPro" id="IPR012338">
    <property type="entry name" value="Beta-lactam/transpept-like"/>
</dbReference>
<evidence type="ECO:0000256" key="5">
    <source>
        <dbReference type="ARBA" id="ARBA00023043"/>
    </source>
</evidence>
<dbReference type="EC" id="3.5.1.2" evidence="2"/>
<dbReference type="PANTHER" id="PTHR12544">
    <property type="entry name" value="GLUTAMINASE"/>
    <property type="match status" value="1"/>
</dbReference>
<dbReference type="Proteomes" id="UP001434883">
    <property type="component" value="Unassembled WGS sequence"/>
</dbReference>
<reference evidence="8 9" key="1">
    <citation type="submission" date="2021-06" db="EMBL/GenBank/DDBJ databases">
        <authorList>
            <person name="Palmer J.M."/>
        </authorList>
    </citation>
    <scope>NUCLEOTIDE SEQUENCE [LARGE SCALE GENOMIC DNA]</scope>
    <source>
        <strain evidence="8 9">XC_2019</strain>
        <tissue evidence="8">Muscle</tissue>
    </source>
</reference>